<comment type="caution">
    <text evidence="10">The sequence shown here is derived from an EMBL/GenBank/DDBJ whole genome shotgun (WGS) entry which is preliminary data.</text>
</comment>
<dbReference type="InterPro" id="IPR020846">
    <property type="entry name" value="MFS_dom"/>
</dbReference>
<feature type="transmembrane region" description="Helical" evidence="8">
    <location>
        <begin position="506"/>
        <end position="525"/>
    </location>
</feature>
<evidence type="ECO:0000313" key="10">
    <source>
        <dbReference type="EMBL" id="GAA0597683.1"/>
    </source>
</evidence>
<protein>
    <submittedName>
        <fullName evidence="10">DHA2 family efflux MFS transporter permease subunit</fullName>
    </submittedName>
</protein>
<feature type="transmembrane region" description="Helical" evidence="8">
    <location>
        <begin position="253"/>
        <end position="271"/>
    </location>
</feature>
<dbReference type="Gene3D" id="1.20.1720.10">
    <property type="entry name" value="Multidrug resistance protein D"/>
    <property type="match status" value="1"/>
</dbReference>
<dbReference type="InterPro" id="IPR036259">
    <property type="entry name" value="MFS_trans_sf"/>
</dbReference>
<evidence type="ECO:0000256" key="4">
    <source>
        <dbReference type="ARBA" id="ARBA00022475"/>
    </source>
</evidence>
<feature type="transmembrane region" description="Helical" evidence="8">
    <location>
        <begin position="393"/>
        <end position="415"/>
    </location>
</feature>
<keyword evidence="7 8" id="KW-0472">Membrane</keyword>
<dbReference type="Proteomes" id="UP001501588">
    <property type="component" value="Unassembled WGS sequence"/>
</dbReference>
<organism evidence="10 11">
    <name type="scientific">Craurococcus roseus</name>
    <dbReference type="NCBI Taxonomy" id="77585"/>
    <lineage>
        <taxon>Bacteria</taxon>
        <taxon>Pseudomonadati</taxon>
        <taxon>Pseudomonadota</taxon>
        <taxon>Alphaproteobacteria</taxon>
        <taxon>Acetobacterales</taxon>
        <taxon>Acetobacteraceae</taxon>
        <taxon>Craurococcus</taxon>
    </lineage>
</organism>
<feature type="transmembrane region" description="Helical" evidence="8">
    <location>
        <begin position="357"/>
        <end position="373"/>
    </location>
</feature>
<dbReference type="PROSITE" id="PS50850">
    <property type="entry name" value="MFS"/>
    <property type="match status" value="1"/>
</dbReference>
<name>A0ABP3QU67_9PROT</name>
<keyword evidence="5 8" id="KW-0812">Transmembrane</keyword>
<dbReference type="InterPro" id="IPR011701">
    <property type="entry name" value="MFS"/>
</dbReference>
<feature type="domain" description="Major facilitator superfamily (MFS) profile" evidence="9">
    <location>
        <begin position="35"/>
        <end position="529"/>
    </location>
</feature>
<evidence type="ECO:0000256" key="6">
    <source>
        <dbReference type="ARBA" id="ARBA00022989"/>
    </source>
</evidence>
<dbReference type="Pfam" id="PF07690">
    <property type="entry name" value="MFS_1"/>
    <property type="match status" value="1"/>
</dbReference>
<feature type="transmembrane region" description="Helical" evidence="8">
    <location>
        <begin position="73"/>
        <end position="93"/>
    </location>
</feature>
<feature type="transmembrane region" description="Helical" evidence="8">
    <location>
        <begin position="324"/>
        <end position="345"/>
    </location>
</feature>
<evidence type="ECO:0000256" key="8">
    <source>
        <dbReference type="SAM" id="Phobius"/>
    </source>
</evidence>
<dbReference type="EMBL" id="BAAAFZ010000064">
    <property type="protein sequence ID" value="GAA0597683.1"/>
    <property type="molecule type" value="Genomic_DNA"/>
</dbReference>
<dbReference type="CDD" id="cd17503">
    <property type="entry name" value="MFS_LmrB_MDR_like"/>
    <property type="match status" value="1"/>
</dbReference>
<evidence type="ECO:0000259" key="9">
    <source>
        <dbReference type="PROSITE" id="PS50850"/>
    </source>
</evidence>
<evidence type="ECO:0000256" key="2">
    <source>
        <dbReference type="ARBA" id="ARBA00008537"/>
    </source>
</evidence>
<comment type="similarity">
    <text evidence="2">Belongs to the major facilitator superfamily. EmrB family.</text>
</comment>
<feature type="transmembrane region" description="Helical" evidence="8">
    <location>
        <begin position="134"/>
        <end position="152"/>
    </location>
</feature>
<sequence length="535" mass="56227">MSAAASAIPADAAPPGATNPGAAGLMAIGGRRLAGFMAMVVGMFMAILDIQIVSASIADIQAGLAASPDEASWVQTSYLIAEVVAIPLSGFLSRMLSTRVLFTISALGFTAFSLACAFATSLPLMILFRALQGFLGGAMIPTVFATAFLLFPGAARAKAAVLIGLTATLAPTVGPTVGGLITDALSWHWLFLVNVPVGLAIAAVVWNTLDIDRGDPSLARRFDWWGLGFMALFLGSLEYVLEEGPRWQWLEDGTVALFAAVCAAAGIGFFWRAFTAPQPIVELRAYADRNFAIGSLFGFILGIGLYGSVYLVPLFLGRVRGYDSLQIGETMFVTGLGMFLAAPVVGRLSRSVDLRMLLAFGMASTGAALWLTANLTNQSAFAELWFPLALRGFGMMFVMVPVTNVALGTLAPAVLKNASGLYSLMRNLGGAFGLALINTVVTDRGAAHRLHLSESVASNRPEAPAALRRMADVLAARLGENADLAALARVRATVQREALVLAYNDVLLVMAALFLLATPLVLLLAKPRAEGDGGH</sequence>
<feature type="transmembrane region" description="Helical" evidence="8">
    <location>
        <begin position="33"/>
        <end position="53"/>
    </location>
</feature>
<evidence type="ECO:0000256" key="7">
    <source>
        <dbReference type="ARBA" id="ARBA00023136"/>
    </source>
</evidence>
<dbReference type="NCBIfam" id="TIGR00711">
    <property type="entry name" value="efflux_EmrB"/>
    <property type="match status" value="1"/>
</dbReference>
<dbReference type="PANTHER" id="PTHR42718">
    <property type="entry name" value="MAJOR FACILITATOR SUPERFAMILY MULTIDRUG TRANSPORTER MFSC"/>
    <property type="match status" value="1"/>
</dbReference>
<gene>
    <name evidence="10" type="ORF">GCM10009416_39910</name>
</gene>
<keyword evidence="6 8" id="KW-1133">Transmembrane helix</keyword>
<feature type="transmembrane region" description="Helical" evidence="8">
    <location>
        <begin position="100"/>
        <end position="128"/>
    </location>
</feature>
<feature type="transmembrane region" description="Helical" evidence="8">
    <location>
        <begin position="221"/>
        <end position="241"/>
    </location>
</feature>
<reference evidence="11" key="1">
    <citation type="journal article" date="2019" name="Int. J. Syst. Evol. Microbiol.">
        <title>The Global Catalogue of Microorganisms (GCM) 10K type strain sequencing project: providing services to taxonomists for standard genome sequencing and annotation.</title>
        <authorList>
            <consortium name="The Broad Institute Genomics Platform"/>
            <consortium name="The Broad Institute Genome Sequencing Center for Infectious Disease"/>
            <person name="Wu L."/>
            <person name="Ma J."/>
        </authorList>
    </citation>
    <scope>NUCLEOTIDE SEQUENCE [LARGE SCALE GENOMIC DNA]</scope>
    <source>
        <strain evidence="11">JCM 9933</strain>
    </source>
</reference>
<accession>A0ABP3QU67</accession>
<proteinExistence type="inferred from homology"/>
<feature type="transmembrane region" description="Helical" evidence="8">
    <location>
        <begin position="159"/>
        <end position="181"/>
    </location>
</feature>
<evidence type="ECO:0000313" key="11">
    <source>
        <dbReference type="Proteomes" id="UP001501588"/>
    </source>
</evidence>
<feature type="transmembrane region" description="Helical" evidence="8">
    <location>
        <begin position="291"/>
        <end position="312"/>
    </location>
</feature>
<evidence type="ECO:0000256" key="5">
    <source>
        <dbReference type="ARBA" id="ARBA00022692"/>
    </source>
</evidence>
<keyword evidence="4" id="KW-1003">Cell membrane</keyword>
<dbReference type="PANTHER" id="PTHR42718:SF9">
    <property type="entry name" value="MAJOR FACILITATOR SUPERFAMILY MULTIDRUG TRANSPORTER MFSC"/>
    <property type="match status" value="1"/>
</dbReference>
<dbReference type="RefSeq" id="WP_343897162.1">
    <property type="nucleotide sequence ID" value="NZ_BAAAFZ010000064.1"/>
</dbReference>
<keyword evidence="3" id="KW-0813">Transport</keyword>
<comment type="subcellular location">
    <subcellularLocation>
        <location evidence="1">Cell membrane</location>
        <topology evidence="1">Multi-pass membrane protein</topology>
    </subcellularLocation>
</comment>
<dbReference type="SUPFAM" id="SSF103473">
    <property type="entry name" value="MFS general substrate transporter"/>
    <property type="match status" value="1"/>
</dbReference>
<feature type="transmembrane region" description="Helical" evidence="8">
    <location>
        <begin position="187"/>
        <end position="209"/>
    </location>
</feature>
<dbReference type="InterPro" id="IPR004638">
    <property type="entry name" value="EmrB-like"/>
</dbReference>
<keyword evidence="11" id="KW-1185">Reference proteome</keyword>
<evidence type="ECO:0000256" key="1">
    <source>
        <dbReference type="ARBA" id="ARBA00004651"/>
    </source>
</evidence>
<evidence type="ECO:0000256" key="3">
    <source>
        <dbReference type="ARBA" id="ARBA00022448"/>
    </source>
</evidence>
<dbReference type="Gene3D" id="1.20.1250.20">
    <property type="entry name" value="MFS general substrate transporter like domains"/>
    <property type="match status" value="1"/>
</dbReference>